<reference evidence="6" key="1">
    <citation type="submission" date="2024-10" db="EMBL/GenBank/DDBJ databases">
        <authorList>
            <person name="Ryan C."/>
        </authorList>
    </citation>
    <scope>NUCLEOTIDE SEQUENCE [LARGE SCALE GENOMIC DNA]</scope>
</reference>
<dbReference type="Pfam" id="PF20431">
    <property type="entry name" value="E_motif"/>
    <property type="match status" value="1"/>
</dbReference>
<feature type="repeat" description="PPR" evidence="4">
    <location>
        <begin position="194"/>
        <end position="228"/>
    </location>
</feature>
<dbReference type="Pfam" id="PF01535">
    <property type="entry name" value="PPR"/>
    <property type="match status" value="3"/>
</dbReference>
<organism evidence="6 7">
    <name type="scientific">Urochloa decumbens</name>
    <dbReference type="NCBI Taxonomy" id="240449"/>
    <lineage>
        <taxon>Eukaryota</taxon>
        <taxon>Viridiplantae</taxon>
        <taxon>Streptophyta</taxon>
        <taxon>Embryophyta</taxon>
        <taxon>Tracheophyta</taxon>
        <taxon>Spermatophyta</taxon>
        <taxon>Magnoliopsida</taxon>
        <taxon>Liliopsida</taxon>
        <taxon>Poales</taxon>
        <taxon>Poaceae</taxon>
        <taxon>PACMAD clade</taxon>
        <taxon>Panicoideae</taxon>
        <taxon>Panicodae</taxon>
        <taxon>Paniceae</taxon>
        <taxon>Melinidinae</taxon>
        <taxon>Urochloa</taxon>
    </lineage>
</organism>
<keyword evidence="2" id="KW-0677">Repeat</keyword>
<feature type="repeat" description="PPR" evidence="4">
    <location>
        <begin position="364"/>
        <end position="398"/>
    </location>
</feature>
<evidence type="ECO:0000313" key="6">
    <source>
        <dbReference type="EMBL" id="CAL4913502.1"/>
    </source>
</evidence>
<dbReference type="InterPro" id="IPR046849">
    <property type="entry name" value="E2_motif"/>
</dbReference>
<gene>
    <name evidence="6" type="ORF">URODEC1_LOCUS16287</name>
</gene>
<protein>
    <recommendedName>
        <fullName evidence="5">DYW domain-containing protein</fullName>
    </recommendedName>
</protein>
<dbReference type="InterPro" id="IPR002885">
    <property type="entry name" value="PPR_rpt"/>
</dbReference>
<evidence type="ECO:0000313" key="7">
    <source>
        <dbReference type="Proteomes" id="UP001497457"/>
    </source>
</evidence>
<evidence type="ECO:0000259" key="5">
    <source>
        <dbReference type="Pfam" id="PF14432"/>
    </source>
</evidence>
<dbReference type="Pfam" id="PF13041">
    <property type="entry name" value="PPR_2"/>
    <property type="match status" value="2"/>
</dbReference>
<dbReference type="PANTHER" id="PTHR47926">
    <property type="entry name" value="PENTATRICOPEPTIDE REPEAT-CONTAINING PROTEIN"/>
    <property type="match status" value="1"/>
</dbReference>
<dbReference type="AlphaFoldDB" id="A0ABC8WPQ0"/>
<dbReference type="PANTHER" id="PTHR47926:SF373">
    <property type="entry name" value="TETRATRICOPEPTIDE-LIKE HELICAL DOMAIN SUPERFAMILY, DYW DOMAIN-CONTAINING PROTEIN"/>
    <property type="match status" value="1"/>
</dbReference>
<dbReference type="Proteomes" id="UP001497457">
    <property type="component" value="Chromosome 13rd"/>
</dbReference>
<accession>A0ABC8WPQ0</accession>
<evidence type="ECO:0000256" key="1">
    <source>
        <dbReference type="ARBA" id="ARBA00006643"/>
    </source>
</evidence>
<evidence type="ECO:0000256" key="3">
    <source>
        <dbReference type="ARBA" id="ARBA00022946"/>
    </source>
</evidence>
<evidence type="ECO:0000256" key="2">
    <source>
        <dbReference type="ARBA" id="ARBA00022737"/>
    </source>
</evidence>
<feature type="repeat" description="PPR" evidence="4">
    <location>
        <begin position="263"/>
        <end position="297"/>
    </location>
</feature>
<sequence length="671" mass="73837">MHASRSHLPATGDADALLRLVAACRAPAHLPSLRAAHARLLSLLHPSHSSAAPARVKLVQAYAACSALPAARAVLETSCSLYRGAAAAAAAAVCFNVLIRALTAASLHRDALRLFASMRPRGPACFPDHYTYPLALKSCAATKDLLLGLQIHCAVARLGLDANRYVAHSAISMYARCGRPEDAYMVFDGMQHRDVVSWNAMISGFARAGLFERAVEVFKEFVTLQCSVPDAGTMASILPAMGSAQAEDILFVRKVFDEMQFKELISWNAMLAIYANNRYHVKAVELFLRMEKDGVEPDSVTLATVLPPCGELSAFSVGKRIHEIIKRKRILPNSFLENALTDMYASCGCLKDAREVFDCMSSRDVISWTSIVSAYGKHGHGREAVDLFEKMLGQGLEPDSIAFVAVLAACSHSGLLDVGKRYFDSMTCRYHITPKTEHYTCMVDLLGRAACISEAYDFIRTMPIEPNERVWGALLQACRIHSNMDIGLVAADSLFRLVPEQTGYYVLLSNMYARAGRWADVTLVRSVMADKGIKKLPGASIVELGDRVHTFHIGDRCHPQSEMIYQKLDELLQKIRGMGYNPEVEATLHDIEEEDKEGHLSVHSEKLAIAFLLINTSPGTPIRVTMNLRTCGDCHLAAKLISTITSREIILKDTNRIHHIVQGICSCGDYW</sequence>
<dbReference type="InterPro" id="IPR046960">
    <property type="entry name" value="PPR_At4g14850-like_plant"/>
</dbReference>
<dbReference type="Gene3D" id="1.25.40.10">
    <property type="entry name" value="Tetratricopeptide repeat domain"/>
    <property type="match status" value="3"/>
</dbReference>
<name>A0ABC8WPQ0_9POAL</name>
<dbReference type="FunFam" id="1.25.40.10:FF:000685">
    <property type="entry name" value="Putative pentatricopeptide repeat-containing protein"/>
    <property type="match status" value="1"/>
</dbReference>
<dbReference type="EMBL" id="OZ075123">
    <property type="protein sequence ID" value="CAL4913502.1"/>
    <property type="molecule type" value="Genomic_DNA"/>
</dbReference>
<dbReference type="FunFam" id="1.25.40.10:FF:001157">
    <property type="entry name" value="Putative pentatricopeptide repeat-containing protein"/>
    <property type="match status" value="1"/>
</dbReference>
<feature type="domain" description="DYW" evidence="5">
    <location>
        <begin position="579"/>
        <end position="671"/>
    </location>
</feature>
<comment type="similarity">
    <text evidence="1">Belongs to the PPR family. PCMP-H subfamily.</text>
</comment>
<evidence type="ECO:0000256" key="4">
    <source>
        <dbReference type="PROSITE-ProRule" id="PRU00708"/>
    </source>
</evidence>
<proteinExistence type="inferred from homology"/>
<keyword evidence="7" id="KW-1185">Reference proteome</keyword>
<dbReference type="InterPro" id="IPR011990">
    <property type="entry name" value="TPR-like_helical_dom_sf"/>
</dbReference>
<dbReference type="PROSITE" id="PS51375">
    <property type="entry name" value="PPR"/>
    <property type="match status" value="3"/>
</dbReference>
<dbReference type="Pfam" id="PF20430">
    <property type="entry name" value="Eplus_motif"/>
    <property type="match status" value="1"/>
</dbReference>
<dbReference type="NCBIfam" id="TIGR00756">
    <property type="entry name" value="PPR"/>
    <property type="match status" value="4"/>
</dbReference>
<dbReference type="FunFam" id="1.25.40.10:FF:002148">
    <property type="entry name" value="Pentatricopeptide repeat-containing protein At2g29760, chloroplastic"/>
    <property type="match status" value="1"/>
</dbReference>
<dbReference type="InterPro" id="IPR032867">
    <property type="entry name" value="DYW_dom"/>
</dbReference>
<keyword evidence="3" id="KW-0809">Transit peptide</keyword>
<dbReference type="InterPro" id="IPR046848">
    <property type="entry name" value="E_motif"/>
</dbReference>
<dbReference type="Pfam" id="PF14432">
    <property type="entry name" value="DYW_deaminase"/>
    <property type="match status" value="1"/>
</dbReference>